<dbReference type="SUPFAM" id="SSF159501">
    <property type="entry name" value="EreA/ChaN-like"/>
    <property type="match status" value="1"/>
</dbReference>
<keyword evidence="3" id="KW-1185">Reference proteome</keyword>
<evidence type="ECO:0000313" key="3">
    <source>
        <dbReference type="Proteomes" id="UP000294543"/>
    </source>
</evidence>
<dbReference type="RefSeq" id="WP_132513166.1">
    <property type="nucleotide sequence ID" value="NZ_SMKP01000087.1"/>
</dbReference>
<dbReference type="PANTHER" id="PTHR31299:SF0">
    <property type="entry name" value="ESTERASE, PUTATIVE (AFU_ORTHOLOGUE AFUA_1G05850)-RELATED"/>
    <property type="match status" value="1"/>
</dbReference>
<dbReference type="AlphaFoldDB" id="A0A4R4WEL3"/>
<gene>
    <name evidence="2" type="ORF">E1294_27880</name>
</gene>
<dbReference type="Gene3D" id="3.40.1660.10">
    <property type="entry name" value="EreA-like (biosynthetic domain)"/>
    <property type="match status" value="1"/>
</dbReference>
<dbReference type="InterPro" id="IPR052036">
    <property type="entry name" value="Hydrolase/PRTase-associated"/>
</dbReference>
<dbReference type="EMBL" id="SMKP01000087">
    <property type="protein sequence ID" value="TDD17379.1"/>
    <property type="molecule type" value="Genomic_DNA"/>
</dbReference>
<name>A0A4R4WEL3_9ACTN</name>
<comment type="caution">
    <text evidence="2">The sequence shown here is derived from an EMBL/GenBank/DDBJ whole genome shotgun (WGS) entry which is preliminary data.</text>
</comment>
<dbReference type="Proteomes" id="UP000294543">
    <property type="component" value="Unassembled WGS sequence"/>
</dbReference>
<proteinExistence type="predicted"/>
<dbReference type="CDD" id="cd14728">
    <property type="entry name" value="Ere-like"/>
    <property type="match status" value="1"/>
</dbReference>
<accession>A0A4R4WEL3</accession>
<reference evidence="2 3" key="1">
    <citation type="submission" date="2019-03" db="EMBL/GenBank/DDBJ databases">
        <title>Draft genome sequences of novel Actinobacteria.</title>
        <authorList>
            <person name="Sahin N."/>
            <person name="Ay H."/>
            <person name="Saygin H."/>
        </authorList>
    </citation>
    <scope>NUCLEOTIDE SEQUENCE [LARGE SCALE GENOMIC DNA]</scope>
    <source>
        <strain evidence="2 3">KC712</strain>
    </source>
</reference>
<dbReference type="GO" id="GO:0046677">
    <property type="term" value="P:response to antibiotic"/>
    <property type="evidence" value="ECO:0007669"/>
    <property type="project" value="InterPro"/>
</dbReference>
<sequence length="637" mass="69467">MADLVRPGVGLVDDEARVGGRQLVAGIAYGHAEARLGPVVAQALMPVGDPGDDLVGEGGAAWAVADDAEFSQPALLVLAFPDTQVRQAVTVKRGHRSPREVGVKPGQEPGMRDRPLARSKVSIGEQAPSPCTLRALRLPGRRGANDCRQEVCQVADRRTSAVAQDATAPYGVAETPSQWTMITVTCRERIFRPQDVEVRTRMSRPRRHGGKRLTGRRNMASWIRDHGTALDSLDFAAPLDDLEPLRDVVGDARVVALGESSHHIREFYQVRHRILRFLVERCGFQVYALEAPFTQGQLLEEWVRGGPGTVEQVAQTGIAMSLGQCQQMHEVLTWIRQRNEQPEGPLLRCVGTDLPGAFGSPLPALEALAGYLKWACPDALPALEAAAEVARSFHDPVTMQAFGRYQEVGPGERDTLTSALSQLTARMQRLTCVQRSRGHEAEHGTALWHLRGAWYLDQLHRATAGEGFEDASTFRDVYMAESVLRLLDEDAAGTRVVLAAHNWHIQKTPAAEGGDRLLLPAGAHLAAALGDDYRAIGVTSSHGRTTTVGEPTPERPEGTWYDAPLPSPTDHSIEAAFPTGALWTVANLRAARPHVEDAEAFQQSRMADYFLDMPVFAAFDAIAHVSHTTGTDYVVQR</sequence>
<dbReference type="Gene3D" id="1.20.1440.30">
    <property type="entry name" value="Biosynthetic Protein domain"/>
    <property type="match status" value="1"/>
</dbReference>
<dbReference type="OrthoDB" id="9810066at2"/>
<evidence type="ECO:0008006" key="4">
    <source>
        <dbReference type="Google" id="ProtNLM"/>
    </source>
</evidence>
<dbReference type="Gene3D" id="3.30.1870.10">
    <property type="entry name" value="EreA-like, domain 2"/>
    <property type="match status" value="1"/>
</dbReference>
<dbReference type="Pfam" id="PF05139">
    <property type="entry name" value="Erythro_esteras"/>
    <property type="match status" value="1"/>
</dbReference>
<evidence type="ECO:0000313" key="2">
    <source>
        <dbReference type="EMBL" id="TDD17379.1"/>
    </source>
</evidence>
<feature type="region of interest" description="Disordered" evidence="1">
    <location>
        <begin position="93"/>
        <end position="114"/>
    </location>
</feature>
<protein>
    <recommendedName>
        <fullName evidence="4">Erythromycin esterase family protein</fullName>
    </recommendedName>
</protein>
<dbReference type="InterPro" id="IPR007815">
    <property type="entry name" value="Emycin_Estase"/>
</dbReference>
<organism evidence="2 3">
    <name type="scientific">Nonomuraea diastatica</name>
    <dbReference type="NCBI Taxonomy" id="1848329"/>
    <lineage>
        <taxon>Bacteria</taxon>
        <taxon>Bacillati</taxon>
        <taxon>Actinomycetota</taxon>
        <taxon>Actinomycetes</taxon>
        <taxon>Streptosporangiales</taxon>
        <taxon>Streptosporangiaceae</taxon>
        <taxon>Nonomuraea</taxon>
    </lineage>
</organism>
<evidence type="ECO:0000256" key="1">
    <source>
        <dbReference type="SAM" id="MobiDB-lite"/>
    </source>
</evidence>
<dbReference type="PANTHER" id="PTHR31299">
    <property type="entry name" value="ESTERASE, PUTATIVE (AFU_ORTHOLOGUE AFUA_1G05850)-RELATED"/>
    <property type="match status" value="1"/>
</dbReference>